<dbReference type="Gene3D" id="2.40.50.140">
    <property type="entry name" value="Nucleic acid-binding proteins"/>
    <property type="match status" value="1"/>
</dbReference>
<dbReference type="PANTHER" id="PTHR47964">
    <property type="entry name" value="ATP-DEPENDENT DNA HELICASE HOMOLOG RECG, CHLOROPLASTIC"/>
    <property type="match status" value="1"/>
</dbReference>
<evidence type="ECO:0000256" key="3">
    <source>
        <dbReference type="ARBA" id="ARBA00022801"/>
    </source>
</evidence>
<evidence type="ECO:0000256" key="8">
    <source>
        <dbReference type="ARBA" id="ARBA00049819"/>
    </source>
</evidence>
<gene>
    <name evidence="11" type="ORF">QP027_04895</name>
</gene>
<name>A0ABY8VGE6_9CORY</name>
<dbReference type="Proteomes" id="UP001225598">
    <property type="component" value="Chromosome"/>
</dbReference>
<keyword evidence="7" id="KW-0234">DNA repair</keyword>
<dbReference type="GO" id="GO:0003678">
    <property type="term" value="F:DNA helicase activity"/>
    <property type="evidence" value="ECO:0007669"/>
    <property type="project" value="UniProtKB-EC"/>
</dbReference>
<dbReference type="Pfam" id="PF00270">
    <property type="entry name" value="DEAD"/>
    <property type="match status" value="1"/>
</dbReference>
<keyword evidence="2" id="KW-0227">DNA damage</keyword>
<dbReference type="RefSeq" id="WP_284826458.1">
    <property type="nucleotide sequence ID" value="NZ_CP126969.1"/>
</dbReference>
<evidence type="ECO:0000256" key="4">
    <source>
        <dbReference type="ARBA" id="ARBA00022806"/>
    </source>
</evidence>
<evidence type="ECO:0000259" key="9">
    <source>
        <dbReference type="PROSITE" id="PS51192"/>
    </source>
</evidence>
<evidence type="ECO:0000256" key="2">
    <source>
        <dbReference type="ARBA" id="ARBA00022763"/>
    </source>
</evidence>
<dbReference type="InterPro" id="IPR001650">
    <property type="entry name" value="Helicase_C-like"/>
</dbReference>
<keyword evidence="5" id="KW-0067">ATP-binding</keyword>
<dbReference type="InterPro" id="IPR027417">
    <property type="entry name" value="P-loop_NTPase"/>
</dbReference>
<dbReference type="InterPro" id="IPR045562">
    <property type="entry name" value="RecG_dom3_C"/>
</dbReference>
<evidence type="ECO:0000256" key="5">
    <source>
        <dbReference type="ARBA" id="ARBA00022840"/>
    </source>
</evidence>
<dbReference type="InterPro" id="IPR047112">
    <property type="entry name" value="RecG/Mfd"/>
</dbReference>
<dbReference type="PANTHER" id="PTHR47964:SF1">
    <property type="entry name" value="ATP-DEPENDENT DNA HELICASE HOMOLOG RECG, CHLOROPLASTIC"/>
    <property type="match status" value="1"/>
</dbReference>
<keyword evidence="6" id="KW-0238">DNA-binding</keyword>
<dbReference type="InterPro" id="IPR011545">
    <property type="entry name" value="DEAD/DEAH_box_helicase_dom"/>
</dbReference>
<dbReference type="PROSITE" id="PS51192">
    <property type="entry name" value="HELICASE_ATP_BIND_1"/>
    <property type="match status" value="1"/>
</dbReference>
<dbReference type="EMBL" id="CP126969">
    <property type="protein sequence ID" value="WIM68726.1"/>
    <property type="molecule type" value="Genomic_DNA"/>
</dbReference>
<protein>
    <recommendedName>
        <fullName evidence="8">Probable DNA 3'-5' helicase RecG</fullName>
    </recommendedName>
</protein>
<keyword evidence="4 11" id="KW-0347">Helicase</keyword>
<evidence type="ECO:0000259" key="10">
    <source>
        <dbReference type="PROSITE" id="PS51194"/>
    </source>
</evidence>
<dbReference type="GO" id="GO:0016787">
    <property type="term" value="F:hydrolase activity"/>
    <property type="evidence" value="ECO:0007669"/>
    <property type="project" value="UniProtKB-KW"/>
</dbReference>
<reference evidence="11 12" key="1">
    <citation type="submission" date="2023-05" db="EMBL/GenBank/DDBJ databases">
        <title>Corynebacterium suedekumii sp. nov. and Corynebacterium breve sp. nov. isolated from raw cow's milk.</title>
        <authorList>
            <person name="Baer M.K."/>
            <person name="Mehl L."/>
            <person name="Hellmuth R."/>
            <person name="Marke G."/>
            <person name="Lipski A."/>
        </authorList>
    </citation>
    <scope>NUCLEOTIDE SEQUENCE [LARGE SCALE GENOMIC DNA]</scope>
    <source>
        <strain evidence="11 12">R4</strain>
    </source>
</reference>
<dbReference type="InterPro" id="IPR012340">
    <property type="entry name" value="NA-bd_OB-fold"/>
</dbReference>
<feature type="domain" description="Helicase C-terminal" evidence="10">
    <location>
        <begin position="474"/>
        <end position="635"/>
    </location>
</feature>
<evidence type="ECO:0000256" key="6">
    <source>
        <dbReference type="ARBA" id="ARBA00023125"/>
    </source>
</evidence>
<keyword evidence="12" id="KW-1185">Reference proteome</keyword>
<organism evidence="11 12">
    <name type="scientific">Corynebacterium breve</name>
    <dbReference type="NCBI Taxonomy" id="3049799"/>
    <lineage>
        <taxon>Bacteria</taxon>
        <taxon>Bacillati</taxon>
        <taxon>Actinomycetota</taxon>
        <taxon>Actinomycetes</taxon>
        <taxon>Mycobacteriales</taxon>
        <taxon>Corynebacteriaceae</taxon>
        <taxon>Corynebacterium</taxon>
    </lineage>
</organism>
<sequence>MLGFRDDRLLVDVIPEKEAQQLKKHLGLSTCQDLLEHYPRRYIHYGGTSAIMSAHDGDTISFMGTIQAVRGEWRRNKHILHLTIFDGVTSVRATYFNSAYLEKTLEVGTRLMVTGKLSFYRGQPQMSHPSYVLLNGSGQATGSLQKLSKFGSLSDMLADREWLPVYPATGKVSTWTLMGAAHAVLESLPPILEPLEETPAGLIGFDEAMRQVHAPGPEGPDLAIDRLKYNEALSIALVMALRRVDASHETAPALLRVEGRAQDQLLRSLPFPLTKGQQKAVGELSDDLARSLPMMRLLQGEVGSGKTIVALLAMLQAIDNGKQCALLAPTEVLAMQHARSLQMTLLNAGAQVSVVALTGSMNTATKQRSLLSIVSGEADIIVGTHALIQDSVDFFDLGFVVVDEQHRFGVEQRDQLRSKNDRYTPHMLVMTATPIPRTIAMTVFADLEVSTLKELPGGRKPIQSSVVPEFFPKWVARAWEKIREEVADGRQAYVVCPRIEGEGGVLEIADYLQRIQFPDLSVGILHGRMKGEEKDAIMADFSRGGIDVLVSTTVIEVGVDVPNATVMMIRESESFGVSQLHQLRGRVGRGGHKSLCLFHTLAEEDSGQFARVQAVASTSDGFQLAELDLQTRSEGDVLGTAQSGVQRRLKLINLTKDFSIIQRANDDAAGIVEKNADLARSLTAELAQDDLEYLEKS</sequence>
<evidence type="ECO:0000256" key="7">
    <source>
        <dbReference type="ARBA" id="ARBA00023204"/>
    </source>
</evidence>
<dbReference type="SMART" id="SM00490">
    <property type="entry name" value="HELICc"/>
    <property type="match status" value="1"/>
</dbReference>
<evidence type="ECO:0000313" key="12">
    <source>
        <dbReference type="Proteomes" id="UP001225598"/>
    </source>
</evidence>
<dbReference type="SMART" id="SM00487">
    <property type="entry name" value="DEXDc"/>
    <property type="match status" value="1"/>
</dbReference>
<dbReference type="PROSITE" id="PS51194">
    <property type="entry name" value="HELICASE_CTER"/>
    <property type="match status" value="1"/>
</dbReference>
<dbReference type="InterPro" id="IPR033454">
    <property type="entry name" value="RecG_wedge"/>
</dbReference>
<keyword evidence="1" id="KW-0547">Nucleotide-binding</keyword>
<dbReference type="CDD" id="cd17992">
    <property type="entry name" value="DEXHc_RecG"/>
    <property type="match status" value="1"/>
</dbReference>
<dbReference type="CDD" id="cd04488">
    <property type="entry name" value="RecG_wedge_OBF"/>
    <property type="match status" value="1"/>
</dbReference>
<dbReference type="SUPFAM" id="SSF52540">
    <property type="entry name" value="P-loop containing nucleoside triphosphate hydrolases"/>
    <property type="match status" value="1"/>
</dbReference>
<dbReference type="Pfam" id="PF17191">
    <property type="entry name" value="RecG_wedge"/>
    <property type="match status" value="1"/>
</dbReference>
<dbReference type="SUPFAM" id="SSF50249">
    <property type="entry name" value="Nucleic acid-binding proteins"/>
    <property type="match status" value="1"/>
</dbReference>
<proteinExistence type="predicted"/>
<dbReference type="Pfam" id="PF00271">
    <property type="entry name" value="Helicase_C"/>
    <property type="match status" value="1"/>
</dbReference>
<feature type="domain" description="Helicase ATP-binding" evidence="9">
    <location>
        <begin position="287"/>
        <end position="452"/>
    </location>
</feature>
<evidence type="ECO:0000313" key="11">
    <source>
        <dbReference type="EMBL" id="WIM68726.1"/>
    </source>
</evidence>
<dbReference type="InterPro" id="IPR014001">
    <property type="entry name" value="Helicase_ATP-bd"/>
</dbReference>
<dbReference type="Gene3D" id="3.40.50.300">
    <property type="entry name" value="P-loop containing nucleotide triphosphate hydrolases"/>
    <property type="match status" value="2"/>
</dbReference>
<evidence type="ECO:0000256" key="1">
    <source>
        <dbReference type="ARBA" id="ARBA00022741"/>
    </source>
</evidence>
<dbReference type="Pfam" id="PF19833">
    <property type="entry name" value="RecG_dom3_C"/>
    <property type="match status" value="1"/>
</dbReference>
<accession>A0ABY8VGE6</accession>
<keyword evidence="3 11" id="KW-0378">Hydrolase</keyword>